<dbReference type="SUPFAM" id="SSF52540">
    <property type="entry name" value="P-loop containing nucleoside triphosphate hydrolases"/>
    <property type="match status" value="2"/>
</dbReference>
<dbReference type="CDD" id="cd09912">
    <property type="entry name" value="DLP_2"/>
    <property type="match status" value="1"/>
</dbReference>
<evidence type="ECO:0000256" key="2">
    <source>
        <dbReference type="ARBA" id="ARBA00022741"/>
    </source>
</evidence>
<sequence length="1172" mass="136590">MTIAPSTLHTTKQLYAFLIKEGLTEQAEKVLDIYEKEKSDTYMIGFAGHFSAGKSSLINYLSGTDVLPSSPIPTSANIVNLRKGEEKAVAYNHEKHPIAKESSRDMERLKEMCKDNSQIASLSIYKSDVEFPEDVVFVDTPGVDSTEDMDRTITEGSLHVLDHLYYVVDYNHVQSEVNSSFLTELEKKGIPFTLVINQMDKHQEEEVPFTVFSSSIEKWLNGYNLQPDRIFYTSMHSDYRSSYDENGELYHHVQQKIEEREMQNHLSFVLEECEEALAEKHELYDYKSELQAYNTDTLEEAESRMQDIEQTYDEKLTSLKEQYNKRVRGFLKNAYITPAVLRDDAASFLESMQPNFKKGLLFSKDRTREERENRTEAFYRNLQKTLEKNLEWPLRDRLRELSETHSLTNEKLDQEIHNFQATIDKQLLEDVIASGAGVTGEYVLRYMEDLSKEILKVYQQETERLYKQMKTQLEEQKKRELSLSDDKEEELKKKRDLEEMVELQTRKWEEKLKALYEVYDGKEEMDAQLAEEALQSRKKEDFSSALELDTDQRLEQMEESEEEASEYQGARADIQHRAEKALSVLSDYEFLKPYHRSISEKMERIENQTFTVALFGAFSAGKSSFINALLGKDYLPTSPNPTTASINRVMAPEEGHPNETATVYFLTEEELIRSFDFLDVTSLEEIKEFDTTLLETRKSTMVQAFQAGYRQFENSLGSHMDVSVEEFATYVSEESHSVFVKAIDFYVDSAYTREGITFVDTPGADSVNDRHTDVSFDYIKEADAILFLTYFNHAFTKADAGFLRQLGRVKDSFAVDKMFFIINASDLAQNEGDLREVQSYITSQLTYYGVRHPRLHAVSSLHAKNEEREKSNFPSFERDFERFIHEDLQSMVFQSIDYDLNETLQVTDQLIEYAMSDEKEKKERFEKWSEEEESIHHVLQEEKERVDPTLITQKINKQFHYLQERQLLQLTDFFKEEVNPGTIQGNKLEVKEQLHKACDRLLKRYENELVDEIRALTLRMESFIAQVVNERATKVIEQVKQITDAKPFGENEAAIAIDTPAFTVKFTESVSDLDLGLQEYSSTKLLFEANKKEKLKDEFAEKLPDVFTEALAPVEERFETYYNREHERLLKEMLESYEEKLIKYYDNLKQSGGEEFSLEELRNLEETLKDLI</sequence>
<keyword evidence="10" id="KW-1185">Reference proteome</keyword>
<dbReference type="PANTHER" id="PTHR10465:SF0">
    <property type="entry name" value="SARCALUMENIN"/>
    <property type="match status" value="1"/>
</dbReference>
<evidence type="ECO:0000256" key="6">
    <source>
        <dbReference type="SAM" id="Coils"/>
    </source>
</evidence>
<dbReference type="RefSeq" id="WP_076556557.1">
    <property type="nucleotide sequence ID" value="NZ_FTOC01000001.1"/>
</dbReference>
<dbReference type="InterPro" id="IPR005225">
    <property type="entry name" value="Small_GTP-bd"/>
</dbReference>
<feature type="domain" description="Dynamin N-terminal" evidence="8">
    <location>
        <begin position="44"/>
        <end position="199"/>
    </location>
</feature>
<keyword evidence="5" id="KW-0472">Membrane</keyword>
<keyword evidence="4" id="KW-0342">GTP-binding</keyword>
<accession>A0A1N7IJN7</accession>
<keyword evidence="2" id="KW-0547">Nucleotide-binding</keyword>
<evidence type="ECO:0000313" key="10">
    <source>
        <dbReference type="Proteomes" id="UP000187608"/>
    </source>
</evidence>
<name>A0A1N7IJN7_9BACI</name>
<dbReference type="STRING" id="570947.SAMN05421687_101295"/>
<dbReference type="GO" id="GO:0003924">
    <property type="term" value="F:GTPase activity"/>
    <property type="evidence" value="ECO:0007669"/>
    <property type="project" value="InterPro"/>
</dbReference>
<keyword evidence="3" id="KW-0378">Hydrolase</keyword>
<evidence type="ECO:0000259" key="8">
    <source>
        <dbReference type="Pfam" id="PF00350"/>
    </source>
</evidence>
<protein>
    <submittedName>
        <fullName evidence="9">Small GTP-binding protein domain-containing protein</fullName>
    </submittedName>
</protein>
<reference evidence="10" key="1">
    <citation type="submission" date="2017-01" db="EMBL/GenBank/DDBJ databases">
        <authorList>
            <person name="Varghese N."/>
            <person name="Submissions S."/>
        </authorList>
    </citation>
    <scope>NUCLEOTIDE SEQUENCE [LARGE SCALE GENOMIC DNA]</scope>
    <source>
        <strain evidence="10">DSM 23127</strain>
    </source>
</reference>
<dbReference type="InterPro" id="IPR027094">
    <property type="entry name" value="Mitofusin_fam"/>
</dbReference>
<dbReference type="AlphaFoldDB" id="A0A1N7IJN7"/>
<gene>
    <name evidence="9" type="ORF">SAMN05421687_101295</name>
</gene>
<feature type="domain" description="Dynamin N-terminal" evidence="8">
    <location>
        <begin position="612"/>
        <end position="823"/>
    </location>
</feature>
<dbReference type="GO" id="GO:0016020">
    <property type="term" value="C:membrane"/>
    <property type="evidence" value="ECO:0007669"/>
    <property type="project" value="UniProtKB-SubCell"/>
</dbReference>
<organism evidence="9 10">
    <name type="scientific">Salimicrobium flavidum</name>
    <dbReference type="NCBI Taxonomy" id="570947"/>
    <lineage>
        <taxon>Bacteria</taxon>
        <taxon>Bacillati</taxon>
        <taxon>Bacillota</taxon>
        <taxon>Bacilli</taxon>
        <taxon>Bacillales</taxon>
        <taxon>Bacillaceae</taxon>
        <taxon>Salimicrobium</taxon>
    </lineage>
</organism>
<dbReference type="InterPro" id="IPR045063">
    <property type="entry name" value="Dynamin_N"/>
</dbReference>
<dbReference type="Gene3D" id="3.40.50.300">
    <property type="entry name" value="P-loop containing nucleotide triphosphate hydrolases"/>
    <property type="match status" value="2"/>
</dbReference>
<evidence type="ECO:0000256" key="3">
    <source>
        <dbReference type="ARBA" id="ARBA00022801"/>
    </source>
</evidence>
<feature type="region of interest" description="Disordered" evidence="7">
    <location>
        <begin position="540"/>
        <end position="570"/>
    </location>
</feature>
<comment type="subcellular location">
    <subcellularLocation>
        <location evidence="1">Membrane</location>
    </subcellularLocation>
</comment>
<evidence type="ECO:0000256" key="7">
    <source>
        <dbReference type="SAM" id="MobiDB-lite"/>
    </source>
</evidence>
<feature type="coiled-coil region" evidence="6">
    <location>
        <begin position="455"/>
        <end position="507"/>
    </location>
</feature>
<dbReference type="Proteomes" id="UP000187608">
    <property type="component" value="Unassembled WGS sequence"/>
</dbReference>
<evidence type="ECO:0000256" key="5">
    <source>
        <dbReference type="ARBA" id="ARBA00023136"/>
    </source>
</evidence>
<evidence type="ECO:0000313" key="9">
    <source>
        <dbReference type="EMBL" id="SIS37295.1"/>
    </source>
</evidence>
<proteinExistence type="predicted"/>
<dbReference type="GO" id="GO:0005525">
    <property type="term" value="F:GTP binding"/>
    <property type="evidence" value="ECO:0007669"/>
    <property type="project" value="UniProtKB-KW"/>
</dbReference>
<keyword evidence="6" id="KW-0175">Coiled coil</keyword>
<dbReference type="InterPro" id="IPR027417">
    <property type="entry name" value="P-loop_NTPase"/>
</dbReference>
<dbReference type="Pfam" id="PF00350">
    <property type="entry name" value="Dynamin_N"/>
    <property type="match status" value="2"/>
</dbReference>
<dbReference type="NCBIfam" id="TIGR00231">
    <property type="entry name" value="small_GTP"/>
    <property type="match status" value="1"/>
</dbReference>
<dbReference type="PANTHER" id="PTHR10465">
    <property type="entry name" value="TRANSMEMBRANE GTPASE FZO1"/>
    <property type="match status" value="1"/>
</dbReference>
<dbReference type="EMBL" id="FTOC01000001">
    <property type="protein sequence ID" value="SIS37295.1"/>
    <property type="molecule type" value="Genomic_DNA"/>
</dbReference>
<dbReference type="OrthoDB" id="5477114at2"/>
<dbReference type="GO" id="GO:0008053">
    <property type="term" value="P:mitochondrial fusion"/>
    <property type="evidence" value="ECO:0007669"/>
    <property type="project" value="TreeGrafter"/>
</dbReference>
<evidence type="ECO:0000256" key="1">
    <source>
        <dbReference type="ARBA" id="ARBA00004370"/>
    </source>
</evidence>
<evidence type="ECO:0000256" key="4">
    <source>
        <dbReference type="ARBA" id="ARBA00023134"/>
    </source>
</evidence>